<dbReference type="Pfam" id="PF07695">
    <property type="entry name" value="7TMR-DISM_7TM"/>
    <property type="match status" value="1"/>
</dbReference>
<feature type="transmembrane region" description="Helical" evidence="1">
    <location>
        <begin position="354"/>
        <end position="376"/>
    </location>
</feature>
<keyword evidence="4" id="KW-1185">Reference proteome</keyword>
<feature type="transmembrane region" description="Helical" evidence="1">
    <location>
        <begin position="382"/>
        <end position="399"/>
    </location>
</feature>
<organism evidence="3 4">
    <name type="scientific">Fontibacillus panacisegetis</name>
    <dbReference type="NCBI Taxonomy" id="670482"/>
    <lineage>
        <taxon>Bacteria</taxon>
        <taxon>Bacillati</taxon>
        <taxon>Bacillota</taxon>
        <taxon>Bacilli</taxon>
        <taxon>Bacillales</taxon>
        <taxon>Paenibacillaceae</taxon>
        <taxon>Fontibacillus</taxon>
    </lineage>
</organism>
<dbReference type="SUPFAM" id="SSF55073">
    <property type="entry name" value="Nucleotide cyclase"/>
    <property type="match status" value="1"/>
</dbReference>
<feature type="transmembrane region" description="Helical" evidence="1">
    <location>
        <begin position="206"/>
        <end position="225"/>
    </location>
</feature>
<dbReference type="OrthoDB" id="9759607at2"/>
<dbReference type="Proteomes" id="UP000198972">
    <property type="component" value="Unassembled WGS sequence"/>
</dbReference>
<dbReference type="CDD" id="cd01949">
    <property type="entry name" value="GGDEF"/>
    <property type="match status" value="1"/>
</dbReference>
<feature type="transmembrane region" description="Helical" evidence="1">
    <location>
        <begin position="325"/>
        <end position="347"/>
    </location>
</feature>
<dbReference type="AlphaFoldDB" id="A0A1G7MEW3"/>
<dbReference type="InterPro" id="IPR011623">
    <property type="entry name" value="7TMR_DISM_rcpt_extracell_dom1"/>
</dbReference>
<feature type="domain" description="GGDEF" evidence="2">
    <location>
        <begin position="483"/>
        <end position="620"/>
    </location>
</feature>
<dbReference type="InterPro" id="IPR008979">
    <property type="entry name" value="Galactose-bd-like_sf"/>
</dbReference>
<dbReference type="GO" id="GO:0043709">
    <property type="term" value="P:cell adhesion involved in single-species biofilm formation"/>
    <property type="evidence" value="ECO:0007669"/>
    <property type="project" value="TreeGrafter"/>
</dbReference>
<keyword evidence="1" id="KW-0812">Transmembrane</keyword>
<dbReference type="InterPro" id="IPR043128">
    <property type="entry name" value="Rev_trsase/Diguanyl_cyclase"/>
</dbReference>
<feature type="transmembrane region" description="Helical" evidence="1">
    <location>
        <begin position="269"/>
        <end position="289"/>
    </location>
</feature>
<evidence type="ECO:0000313" key="3">
    <source>
        <dbReference type="EMBL" id="SDF60303.1"/>
    </source>
</evidence>
<evidence type="ECO:0000256" key="1">
    <source>
        <dbReference type="SAM" id="Phobius"/>
    </source>
</evidence>
<gene>
    <name evidence="3" type="ORF">SAMN04488542_11393</name>
</gene>
<dbReference type="InterPro" id="IPR000160">
    <property type="entry name" value="GGDEF_dom"/>
</dbReference>
<accession>A0A1G7MEW3</accession>
<dbReference type="PANTHER" id="PTHR45138:SF9">
    <property type="entry name" value="DIGUANYLATE CYCLASE DGCM-RELATED"/>
    <property type="match status" value="1"/>
</dbReference>
<name>A0A1G7MEW3_9BACL</name>
<dbReference type="InterPro" id="IPR050469">
    <property type="entry name" value="Diguanylate_Cyclase"/>
</dbReference>
<dbReference type="SMART" id="SM00267">
    <property type="entry name" value="GGDEF"/>
    <property type="match status" value="1"/>
</dbReference>
<dbReference type="Gene3D" id="3.30.70.270">
    <property type="match status" value="1"/>
</dbReference>
<dbReference type="FunFam" id="3.30.70.270:FF:000001">
    <property type="entry name" value="Diguanylate cyclase domain protein"/>
    <property type="match status" value="1"/>
</dbReference>
<reference evidence="3 4" key="1">
    <citation type="submission" date="2016-10" db="EMBL/GenBank/DDBJ databases">
        <authorList>
            <person name="de Groot N.N."/>
        </authorList>
    </citation>
    <scope>NUCLEOTIDE SEQUENCE [LARGE SCALE GENOMIC DNA]</scope>
    <source>
        <strain evidence="3 4">DSM 28129</strain>
    </source>
</reference>
<dbReference type="PROSITE" id="PS50887">
    <property type="entry name" value="GGDEF"/>
    <property type="match status" value="1"/>
</dbReference>
<feature type="transmembrane region" description="Helical" evidence="1">
    <location>
        <begin position="301"/>
        <end position="319"/>
    </location>
</feature>
<dbReference type="GO" id="GO:0005886">
    <property type="term" value="C:plasma membrane"/>
    <property type="evidence" value="ECO:0007669"/>
    <property type="project" value="TreeGrafter"/>
</dbReference>
<protein>
    <submittedName>
        <fullName evidence="3">Diguanylate cyclase (GGDEF) domain-containing protein</fullName>
    </submittedName>
</protein>
<dbReference type="GO" id="GO:0052621">
    <property type="term" value="F:diguanylate cyclase activity"/>
    <property type="evidence" value="ECO:0007669"/>
    <property type="project" value="TreeGrafter"/>
</dbReference>
<dbReference type="Pfam" id="PF00990">
    <property type="entry name" value="GGDEF"/>
    <property type="match status" value="1"/>
</dbReference>
<dbReference type="SUPFAM" id="SSF49785">
    <property type="entry name" value="Galactose-binding domain-like"/>
    <property type="match status" value="1"/>
</dbReference>
<dbReference type="STRING" id="670482.SAMN04488542_11393"/>
<keyword evidence="1" id="KW-1133">Transmembrane helix</keyword>
<keyword evidence="1" id="KW-0472">Membrane</keyword>
<dbReference type="PROSITE" id="PS51257">
    <property type="entry name" value="PROKAR_LIPOPROTEIN"/>
    <property type="match status" value="1"/>
</dbReference>
<dbReference type="EMBL" id="FNBG01000013">
    <property type="protein sequence ID" value="SDF60303.1"/>
    <property type="molecule type" value="Genomic_DNA"/>
</dbReference>
<dbReference type="GO" id="GO:1902201">
    <property type="term" value="P:negative regulation of bacterial-type flagellum-dependent cell motility"/>
    <property type="evidence" value="ECO:0007669"/>
    <property type="project" value="TreeGrafter"/>
</dbReference>
<dbReference type="RefSeq" id="WP_091230710.1">
    <property type="nucleotide sequence ID" value="NZ_FNBG01000013.1"/>
</dbReference>
<dbReference type="NCBIfam" id="TIGR00254">
    <property type="entry name" value="GGDEF"/>
    <property type="match status" value="1"/>
</dbReference>
<dbReference type="InterPro" id="IPR029787">
    <property type="entry name" value="Nucleotide_cyclase"/>
</dbReference>
<sequence>MRHHLLIVFLLFVLSGCMVQSTNSSYHPEAVAGVIDVTGIQGGQHKLAELNGEWSFYWNQLLEPADIEAGRGELSGYIDMPSNWEKYKLNGEELPGKGYATFVLNMQISEVNRVKALSIPKIYSNYKLWINGQLEAASGVVGTDSTSSVPQKITQIIYFSSNTNQVQLVLQISNYHDLRGGMWDPLVYGAASAVSMKHDHHLAERGLLIGVLALSGIYHLGISMFRKKDLSMLYFGLFCLNDALRNLLIDEVLITKYFPHFPWALAMRMEYISLYMEFVLLALFTLHLFPKQASKKFTKAALAIAGIYVIVTLIFQAEVYIRFLIFYQIFMLVGLLYALIVFIRAALHREDGAMYALVGFLIFETVVAFDLLKYIFRYSERSIYSIGIVLFIICFSFVLSKKLSKAFNTTEQLANELTELNEGLDWKVHERTLVIEESRKQLIELNRQLQEWSMADGLTGAANRRHFDEYLGNHLMLAIEDQSPISLLLIDIDYFKRYNDSYGHIQGDRCLQAVVNAIKTSFPPSDGLVARYGGEEFAVVLPGYSAEQAKDIAEKVCDLVKQLRISHENSKVADVITVSVGVATVYLKEDKEYTKLIKLADNHLYKAKALGRNQVCAQSEVDYAVESSV</sequence>
<evidence type="ECO:0000313" key="4">
    <source>
        <dbReference type="Proteomes" id="UP000198972"/>
    </source>
</evidence>
<dbReference type="PANTHER" id="PTHR45138">
    <property type="entry name" value="REGULATORY COMPONENTS OF SENSORY TRANSDUCTION SYSTEM"/>
    <property type="match status" value="1"/>
</dbReference>
<proteinExistence type="predicted"/>
<evidence type="ECO:0000259" key="2">
    <source>
        <dbReference type="PROSITE" id="PS50887"/>
    </source>
</evidence>